<name>A0ACC0TQI9_9AGAM</name>
<keyword evidence="2" id="KW-1185">Reference proteome</keyword>
<protein>
    <submittedName>
        <fullName evidence="1">Uncharacterized protein</fullName>
    </submittedName>
</protein>
<proteinExistence type="predicted"/>
<evidence type="ECO:0000313" key="1">
    <source>
        <dbReference type="EMBL" id="KAI9432299.1"/>
    </source>
</evidence>
<organism evidence="1 2">
    <name type="scientific">Russula earlei</name>
    <dbReference type="NCBI Taxonomy" id="71964"/>
    <lineage>
        <taxon>Eukaryota</taxon>
        <taxon>Fungi</taxon>
        <taxon>Dikarya</taxon>
        <taxon>Basidiomycota</taxon>
        <taxon>Agaricomycotina</taxon>
        <taxon>Agaricomycetes</taxon>
        <taxon>Russulales</taxon>
        <taxon>Russulaceae</taxon>
        <taxon>Russula</taxon>
    </lineage>
</organism>
<dbReference type="EMBL" id="JAGFNK010001344">
    <property type="protein sequence ID" value="KAI9432299.1"/>
    <property type="molecule type" value="Genomic_DNA"/>
</dbReference>
<dbReference type="Proteomes" id="UP001207468">
    <property type="component" value="Unassembled WGS sequence"/>
</dbReference>
<sequence>MPCHAILLKQNPCQMLVLLSLEVLIMHTKELGQILAAVHQTSTNLGRMASIPTMIMIMQLVLKHCSLLEDTSPDTEHALVHLAKKPQKNNIGLNIVAFGDGIEDASKGGHSILHAFVKTASSDNSHLSSRHYLAVPPVSHLSSIIFNSPILAGDCGIPDELVTIPGCVGGAAGTGGVSHFSSGIDPSLDPELAMVLQMSMEEATQQWLPMPNCHQDLMEEEIIMQAIMMSMHPEAESDMQGMWKKSTAAREAAELANRSTSEFLANMSHKIRLAWWIGYLENWSDDHGESLLLTPADYFRNPTLVVHASQNNLDLTY</sequence>
<accession>A0ACC0TQI9</accession>
<evidence type="ECO:0000313" key="2">
    <source>
        <dbReference type="Proteomes" id="UP001207468"/>
    </source>
</evidence>
<comment type="caution">
    <text evidence="1">The sequence shown here is derived from an EMBL/GenBank/DDBJ whole genome shotgun (WGS) entry which is preliminary data.</text>
</comment>
<reference evidence="1" key="1">
    <citation type="submission" date="2021-03" db="EMBL/GenBank/DDBJ databases">
        <title>Evolutionary priming and transition to the ectomycorrhizal habit in an iconic lineage of mushroom-forming fungi: is preadaptation a requirement?</title>
        <authorList>
            <consortium name="DOE Joint Genome Institute"/>
            <person name="Looney B.P."/>
            <person name="Miyauchi S."/>
            <person name="Morin E."/>
            <person name="Drula E."/>
            <person name="Courty P.E."/>
            <person name="Chicoki N."/>
            <person name="Fauchery L."/>
            <person name="Kohler A."/>
            <person name="Kuo A."/>
            <person name="LaButti K."/>
            <person name="Pangilinan J."/>
            <person name="Lipzen A."/>
            <person name="Riley R."/>
            <person name="Andreopoulos W."/>
            <person name="He G."/>
            <person name="Johnson J."/>
            <person name="Barry K.W."/>
            <person name="Grigoriev I.V."/>
            <person name="Nagy L."/>
            <person name="Hibbett D."/>
            <person name="Henrissat B."/>
            <person name="Matheny P.B."/>
            <person name="Labbe J."/>
            <person name="Martin A.F."/>
        </authorList>
    </citation>
    <scope>NUCLEOTIDE SEQUENCE</scope>
    <source>
        <strain evidence="1">BPL698</strain>
    </source>
</reference>
<gene>
    <name evidence="1" type="ORF">F5148DRAFT_1155025</name>
</gene>